<comment type="similarity">
    <text evidence="1">Belongs to the LysR transcriptional regulatory family.</text>
</comment>
<dbReference type="SUPFAM" id="SSF46785">
    <property type="entry name" value="Winged helix' DNA-binding domain"/>
    <property type="match status" value="1"/>
</dbReference>
<dbReference type="EMBL" id="CABVQH010000012">
    <property type="protein sequence ID" value="VWC90215.1"/>
    <property type="molecule type" value="Genomic_DNA"/>
</dbReference>
<dbReference type="PRINTS" id="PR00039">
    <property type="entry name" value="HTHLYSR"/>
</dbReference>
<organism evidence="6 7">
    <name type="scientific">Burkholderia lata (strain ATCC 17760 / DSM 23089 / LMG 22485 / NCIMB 9086 / R18194 / 383)</name>
    <dbReference type="NCBI Taxonomy" id="482957"/>
    <lineage>
        <taxon>Bacteria</taxon>
        <taxon>Pseudomonadati</taxon>
        <taxon>Pseudomonadota</taxon>
        <taxon>Betaproteobacteria</taxon>
        <taxon>Burkholderiales</taxon>
        <taxon>Burkholderiaceae</taxon>
        <taxon>Burkholderia</taxon>
        <taxon>Burkholderia cepacia complex</taxon>
    </lineage>
</organism>
<dbReference type="Gene3D" id="3.40.190.10">
    <property type="entry name" value="Periplasmic binding protein-like II"/>
    <property type="match status" value="2"/>
</dbReference>
<dbReference type="Proteomes" id="UP000494260">
    <property type="component" value="Unassembled WGS sequence"/>
</dbReference>
<dbReference type="Pfam" id="PF00126">
    <property type="entry name" value="HTH_1"/>
    <property type="match status" value="1"/>
</dbReference>
<accession>A0A6P2VPY9</accession>
<evidence type="ECO:0000259" key="5">
    <source>
        <dbReference type="PROSITE" id="PS50931"/>
    </source>
</evidence>
<evidence type="ECO:0000313" key="7">
    <source>
        <dbReference type="Proteomes" id="UP000494260"/>
    </source>
</evidence>
<protein>
    <submittedName>
        <fullName evidence="6">LysR family transcriptional regulator</fullName>
    </submittedName>
</protein>
<name>A0A6P2VPY9_BURL3</name>
<dbReference type="AlphaFoldDB" id="A0A6P2VPY9"/>
<evidence type="ECO:0000256" key="2">
    <source>
        <dbReference type="ARBA" id="ARBA00023015"/>
    </source>
</evidence>
<keyword evidence="2" id="KW-0805">Transcription regulation</keyword>
<dbReference type="InterPro" id="IPR036390">
    <property type="entry name" value="WH_DNA-bd_sf"/>
</dbReference>
<keyword evidence="3" id="KW-0238">DNA-binding</keyword>
<dbReference type="PROSITE" id="PS50931">
    <property type="entry name" value="HTH_LYSR"/>
    <property type="match status" value="1"/>
</dbReference>
<dbReference type="InterPro" id="IPR036388">
    <property type="entry name" value="WH-like_DNA-bd_sf"/>
</dbReference>
<dbReference type="Pfam" id="PF03466">
    <property type="entry name" value="LysR_substrate"/>
    <property type="match status" value="1"/>
</dbReference>
<dbReference type="PANTHER" id="PTHR30419:SF30">
    <property type="entry name" value="LYSR FAMILY TRANSCRIPTIONAL REGULATOR"/>
    <property type="match status" value="1"/>
</dbReference>
<keyword evidence="4" id="KW-0804">Transcription</keyword>
<dbReference type="InterPro" id="IPR005119">
    <property type="entry name" value="LysR_subst-bd"/>
</dbReference>
<dbReference type="CDD" id="cd05466">
    <property type="entry name" value="PBP2_LTTR_substrate"/>
    <property type="match status" value="1"/>
</dbReference>
<reference evidence="6 7" key="1">
    <citation type="submission" date="2019-09" db="EMBL/GenBank/DDBJ databases">
        <authorList>
            <person name="Depoorter E."/>
        </authorList>
    </citation>
    <scope>NUCLEOTIDE SEQUENCE [LARGE SCALE GENOMIC DNA]</scope>
    <source>
        <strain evidence="6">R-18109</strain>
    </source>
</reference>
<dbReference type="SUPFAM" id="SSF53850">
    <property type="entry name" value="Periplasmic binding protein-like II"/>
    <property type="match status" value="1"/>
</dbReference>
<evidence type="ECO:0000256" key="1">
    <source>
        <dbReference type="ARBA" id="ARBA00009437"/>
    </source>
</evidence>
<feature type="domain" description="HTH lysR-type" evidence="5">
    <location>
        <begin position="71"/>
        <end position="128"/>
    </location>
</feature>
<dbReference type="InterPro" id="IPR000847">
    <property type="entry name" value="LysR_HTH_N"/>
</dbReference>
<evidence type="ECO:0000256" key="4">
    <source>
        <dbReference type="ARBA" id="ARBA00023163"/>
    </source>
</evidence>
<evidence type="ECO:0000313" key="6">
    <source>
        <dbReference type="EMBL" id="VWC90215.1"/>
    </source>
</evidence>
<dbReference type="GO" id="GO:0003700">
    <property type="term" value="F:DNA-binding transcription factor activity"/>
    <property type="evidence" value="ECO:0007669"/>
    <property type="project" value="InterPro"/>
</dbReference>
<proteinExistence type="inferred from homology"/>
<evidence type="ECO:0000256" key="3">
    <source>
        <dbReference type="ARBA" id="ARBA00023125"/>
    </source>
</evidence>
<sequence>MQTLHGLGGPLPAVNADVSHAGMVVYTADCPGFVEAVQRPSMRGRCRGSPSAAARSTAGRIIAVIRSRTVVNIRKLRHALGLAQHLTFSRASVDVNLSQPALSRSIQSIEAELGVALFDRHPNGVSLTPYGKVFAERARRIVMEATELQRDLALMQHGEFGELSIGLGATPAILLTGPLMDHFLREAPQVRVSIKRGRRDTLLRRLLEEHVDLFIGDIAQLEDHADLQLTRLPRWPSGFFCTPDHPLAGRDAVTRDALLQHRLGSIELSPWALSDLCEYFECSLDASISFRSDDFRDVEAAASVGGMVVFGNSAAFRDALRCRTLVELPLDPPFRREARLGLVTLAARTLSPAAMRAKALAESVFADYAATALGAAQR</sequence>
<dbReference type="Gene3D" id="1.10.10.10">
    <property type="entry name" value="Winged helix-like DNA-binding domain superfamily/Winged helix DNA-binding domain"/>
    <property type="match status" value="1"/>
</dbReference>
<dbReference type="GO" id="GO:0005829">
    <property type="term" value="C:cytosol"/>
    <property type="evidence" value="ECO:0007669"/>
    <property type="project" value="TreeGrafter"/>
</dbReference>
<dbReference type="PANTHER" id="PTHR30419">
    <property type="entry name" value="HTH-TYPE TRANSCRIPTIONAL REGULATOR YBHD"/>
    <property type="match status" value="1"/>
</dbReference>
<dbReference type="InterPro" id="IPR050950">
    <property type="entry name" value="HTH-type_LysR_regulators"/>
</dbReference>
<dbReference type="GO" id="GO:0003677">
    <property type="term" value="F:DNA binding"/>
    <property type="evidence" value="ECO:0007669"/>
    <property type="project" value="UniProtKB-KW"/>
</dbReference>
<gene>
    <name evidence="6" type="ORF">BLA18109_03856</name>
</gene>